<dbReference type="AlphaFoldDB" id="A0A7J7NXZ2"/>
<evidence type="ECO:0000313" key="2">
    <source>
        <dbReference type="EMBL" id="KAF6172081.1"/>
    </source>
</evidence>
<sequence length="132" mass="15534">MQKELDVAREREEQTLLYNVEYAEEYEILFSQYEDRLDDNVKLSLKLEEAKRKVEQKTATILSRDLALNQLTSELAELKEKTASGSRHEAELAEYRIRTLNDEISDMKCNIRALNEQLLKREIELDNARTNL</sequence>
<name>A0A7J7NXZ2_9MAGN</name>
<evidence type="ECO:0000313" key="3">
    <source>
        <dbReference type="Proteomes" id="UP000541444"/>
    </source>
</evidence>
<dbReference type="Proteomes" id="UP000541444">
    <property type="component" value="Unassembled WGS sequence"/>
</dbReference>
<feature type="non-terminal residue" evidence="2">
    <location>
        <position position="132"/>
    </location>
</feature>
<organism evidence="2 3">
    <name type="scientific">Kingdonia uniflora</name>
    <dbReference type="NCBI Taxonomy" id="39325"/>
    <lineage>
        <taxon>Eukaryota</taxon>
        <taxon>Viridiplantae</taxon>
        <taxon>Streptophyta</taxon>
        <taxon>Embryophyta</taxon>
        <taxon>Tracheophyta</taxon>
        <taxon>Spermatophyta</taxon>
        <taxon>Magnoliopsida</taxon>
        <taxon>Ranunculales</taxon>
        <taxon>Circaeasteraceae</taxon>
        <taxon>Kingdonia</taxon>
    </lineage>
</organism>
<evidence type="ECO:0000256" key="1">
    <source>
        <dbReference type="SAM" id="Coils"/>
    </source>
</evidence>
<protein>
    <submittedName>
        <fullName evidence="2">Uncharacterized protein</fullName>
    </submittedName>
</protein>
<gene>
    <name evidence="2" type="ORF">GIB67_029499</name>
</gene>
<keyword evidence="1" id="KW-0175">Coiled coil</keyword>
<comment type="caution">
    <text evidence="2">The sequence shown here is derived from an EMBL/GenBank/DDBJ whole genome shotgun (WGS) entry which is preliminary data.</text>
</comment>
<proteinExistence type="predicted"/>
<reference evidence="2 3" key="1">
    <citation type="journal article" date="2020" name="IScience">
        <title>Genome Sequencing of the Endangered Kingdonia uniflora (Circaeasteraceae, Ranunculales) Reveals Potential Mechanisms of Evolutionary Specialization.</title>
        <authorList>
            <person name="Sun Y."/>
            <person name="Deng T."/>
            <person name="Zhang A."/>
            <person name="Moore M.J."/>
            <person name="Landis J.B."/>
            <person name="Lin N."/>
            <person name="Zhang H."/>
            <person name="Zhang X."/>
            <person name="Huang J."/>
            <person name="Zhang X."/>
            <person name="Sun H."/>
            <person name="Wang H."/>
        </authorList>
    </citation>
    <scope>NUCLEOTIDE SEQUENCE [LARGE SCALE GENOMIC DNA]</scope>
    <source>
        <strain evidence="2">TB1705</strain>
        <tissue evidence="2">Leaf</tissue>
    </source>
</reference>
<dbReference type="EMBL" id="JACGCM010000445">
    <property type="protein sequence ID" value="KAF6172081.1"/>
    <property type="molecule type" value="Genomic_DNA"/>
</dbReference>
<accession>A0A7J7NXZ2</accession>
<feature type="coiled-coil region" evidence="1">
    <location>
        <begin position="97"/>
        <end position="131"/>
    </location>
</feature>
<keyword evidence="3" id="KW-1185">Reference proteome</keyword>